<feature type="domain" description="Cadherin N-terminal" evidence="2">
    <location>
        <begin position="1"/>
        <end position="64"/>
    </location>
</feature>
<feature type="non-terminal residue" evidence="3">
    <location>
        <position position="67"/>
    </location>
</feature>
<reference evidence="3" key="1">
    <citation type="submission" date="2019-09" db="EMBL/GenBank/DDBJ databases">
        <title>Bird 10,000 Genomes (B10K) Project - Family phase.</title>
        <authorList>
            <person name="Zhang G."/>
        </authorList>
    </citation>
    <scope>NUCLEOTIDE SEQUENCE</scope>
    <source>
        <strain evidence="3">B10K-DU-002-52</strain>
        <tissue evidence="3">Muscle</tissue>
    </source>
</reference>
<keyword evidence="4" id="KW-1185">Reference proteome</keyword>
<evidence type="ECO:0000259" key="2">
    <source>
        <dbReference type="Pfam" id="PF08266"/>
    </source>
</evidence>
<gene>
    <name evidence="3" type="primary">Pcdhga7</name>
    <name evidence="3" type="ORF">PEUTAE_R15489</name>
</gene>
<dbReference type="Proteomes" id="UP000629713">
    <property type="component" value="Unassembled WGS sequence"/>
</dbReference>
<dbReference type="InterPro" id="IPR013164">
    <property type="entry name" value="Cadherin_N"/>
</dbReference>
<comment type="caution">
    <text evidence="3">The sequence shown here is derived from an EMBL/GenBank/DDBJ whole genome shotgun (WGS) entry which is preliminary data.</text>
</comment>
<dbReference type="EMBL" id="WBNO01036838">
    <property type="protein sequence ID" value="NXQ23184.1"/>
    <property type="molecule type" value="Genomic_DNA"/>
</dbReference>
<dbReference type="AlphaFoldDB" id="A0A852FWP0"/>
<protein>
    <submittedName>
        <fullName evidence="3">PCDG7 protein</fullName>
    </submittedName>
</protein>
<sequence length="67" mass="7694">VAKDLGLQLLALKDRDAHVFDTGRTRYFFLDLQNGHLSMMEQVDREEICAAVAKCVLNFEILVKRPM</sequence>
<accession>A0A852FWP0</accession>
<dbReference type="Gene3D" id="2.60.40.60">
    <property type="entry name" value="Cadherins"/>
    <property type="match status" value="1"/>
</dbReference>
<evidence type="ECO:0000256" key="1">
    <source>
        <dbReference type="ARBA" id="ARBA00023180"/>
    </source>
</evidence>
<evidence type="ECO:0000313" key="4">
    <source>
        <dbReference type="Proteomes" id="UP000629713"/>
    </source>
</evidence>
<dbReference type="Pfam" id="PF08266">
    <property type="entry name" value="Cadherin_2"/>
    <property type="match status" value="1"/>
</dbReference>
<organism evidence="3 4">
    <name type="scientific">Peucedramus taeniatus</name>
    <name type="common">Olive warbler</name>
    <dbReference type="NCBI Taxonomy" id="135441"/>
    <lineage>
        <taxon>Eukaryota</taxon>
        <taxon>Metazoa</taxon>
        <taxon>Chordata</taxon>
        <taxon>Craniata</taxon>
        <taxon>Vertebrata</taxon>
        <taxon>Euteleostomi</taxon>
        <taxon>Archelosauria</taxon>
        <taxon>Archosauria</taxon>
        <taxon>Dinosauria</taxon>
        <taxon>Saurischia</taxon>
        <taxon>Theropoda</taxon>
        <taxon>Coelurosauria</taxon>
        <taxon>Aves</taxon>
        <taxon>Neognathae</taxon>
        <taxon>Neoaves</taxon>
        <taxon>Telluraves</taxon>
        <taxon>Australaves</taxon>
        <taxon>Passeriformes</taxon>
        <taxon>Passeroidea</taxon>
        <taxon>Fringillidae</taxon>
        <taxon>Peucedraminae</taxon>
        <taxon>Peucedramus</taxon>
    </lineage>
</organism>
<evidence type="ECO:0000313" key="3">
    <source>
        <dbReference type="EMBL" id="NXQ23184.1"/>
    </source>
</evidence>
<keyword evidence="1" id="KW-0325">Glycoprotein</keyword>
<proteinExistence type="predicted"/>
<feature type="non-terminal residue" evidence="3">
    <location>
        <position position="1"/>
    </location>
</feature>
<name>A0A852FWP0_PEUTA</name>